<dbReference type="AlphaFoldDB" id="A0A975H5H6"/>
<keyword evidence="1" id="KW-0732">Signal</keyword>
<dbReference type="KEGG" id="pcea:J3359_11360"/>
<protein>
    <recommendedName>
        <fullName evidence="4">TonB-dependent receptor</fullName>
    </recommendedName>
</protein>
<dbReference type="Proteomes" id="UP000663920">
    <property type="component" value="Chromosome"/>
</dbReference>
<dbReference type="EMBL" id="CP071869">
    <property type="protein sequence ID" value="QTE21421.1"/>
    <property type="molecule type" value="Genomic_DNA"/>
</dbReference>
<organism evidence="2 3">
    <name type="scientific">Polaribacter cellanae</name>
    <dbReference type="NCBI Taxonomy" id="2818493"/>
    <lineage>
        <taxon>Bacteria</taxon>
        <taxon>Pseudomonadati</taxon>
        <taxon>Bacteroidota</taxon>
        <taxon>Flavobacteriia</taxon>
        <taxon>Flavobacteriales</taxon>
        <taxon>Flavobacteriaceae</taxon>
    </lineage>
</organism>
<feature type="signal peptide" evidence="1">
    <location>
        <begin position="1"/>
        <end position="19"/>
    </location>
</feature>
<evidence type="ECO:0000256" key="1">
    <source>
        <dbReference type="SAM" id="SignalP"/>
    </source>
</evidence>
<dbReference type="SUPFAM" id="SSF49464">
    <property type="entry name" value="Carboxypeptidase regulatory domain-like"/>
    <property type="match status" value="1"/>
</dbReference>
<feature type="chain" id="PRO_5036787902" description="TonB-dependent receptor" evidence="1">
    <location>
        <begin position="20"/>
        <end position="876"/>
    </location>
</feature>
<dbReference type="InterPro" id="IPR008969">
    <property type="entry name" value="CarboxyPept-like_regulatory"/>
</dbReference>
<dbReference type="SUPFAM" id="SSF56935">
    <property type="entry name" value="Porins"/>
    <property type="match status" value="1"/>
</dbReference>
<sequence>MKQVLILLLLCYFSINGFAQTKISGTLSTEKSQLISGASVTITELNTDNIINYDISDNKGFFSILVSSKHQQIQLNIRSMGFKTVTKIIENKTQTLNFVLEGEITELKEVVVKNNPITKRGDTINYSVSAFSKQEDRTIADVLKNMPGIEVLSNGKILYQGKPINKYYIEGLDLLEGKYNLANKNLPYKTVSKVQVLENHQPIKMLDSLVYSDQAAINIKLKKSYTFTGQADIGSGLSPLLWDANITPMLFSKKKQILSSYQTNNTGNNVASQLKTLTIEDLLEQFERNDKKQDWLSIQKLQTPNFSEKRWLNNNVHLITTNYLQKLKNDYELRLNVSYINDYQQQKGFTNTQFFTANGTINLFEQKYNQLYTNTLETNLTLQKNTDKNFFKNSLQFQRFWDAQQGNIQLNNDNINQNLSNNYFKLSNNFKTLFSIGKQITSLKSYIGFNKVPQSLAVNPGQFSNLLNNGNAYEKGIQNVNLNTFYTNNSLGFTKGWKRFTFNPKVGFQFEKQNLESVIFTSENTTKNFENNLDWTRSKVYFNLQTQYKKDKWRMKLTTPINFYNYQLEDKPLQRNQNLNRLTFEPHFSLNYDITNFWSIASSASFGNQFGTINQVYYNYILKNYRNIQRINAPLPEKQTISYSAFIRYRNPIKALFLNLVYSNASTNNNLLYNTKVLNNGAIELKAIERDNKRQSHSFSTKVSKYISSINTNITMSTNYSLQYFQQILNSETTDISNQNWSFNGKVDIDITDWLNTELTSTFQFSNNQIQEQKNQTVTQQFHKFNVNIYPKENKYIGLKTEYVKNNLFSENTKNFFADLMYRYTWKKKNIDFELQWNNIFNTENYRTVNINNFSYLESNFILRPRQILFNIRFSL</sequence>
<dbReference type="Pfam" id="PF13715">
    <property type="entry name" value="CarbopepD_reg_2"/>
    <property type="match status" value="1"/>
</dbReference>
<evidence type="ECO:0000313" key="3">
    <source>
        <dbReference type="Proteomes" id="UP000663920"/>
    </source>
</evidence>
<reference evidence="2 3" key="1">
    <citation type="submission" date="2021-03" db="EMBL/GenBank/DDBJ databases">
        <title>Complete genome of Polaribacter_sp.SM13.</title>
        <authorList>
            <person name="Jeong S.W."/>
            <person name="Bae J.W."/>
        </authorList>
    </citation>
    <scope>NUCLEOTIDE SEQUENCE [LARGE SCALE GENOMIC DNA]</scope>
    <source>
        <strain evidence="2 3">SM13</strain>
    </source>
</reference>
<proteinExistence type="predicted"/>
<name>A0A975H5H6_9FLAO</name>
<evidence type="ECO:0000313" key="2">
    <source>
        <dbReference type="EMBL" id="QTE21421.1"/>
    </source>
</evidence>
<accession>A0A975H5H6</accession>
<evidence type="ECO:0008006" key="4">
    <source>
        <dbReference type="Google" id="ProtNLM"/>
    </source>
</evidence>
<dbReference type="RefSeq" id="WP_208076979.1">
    <property type="nucleotide sequence ID" value="NZ_CP071869.1"/>
</dbReference>
<gene>
    <name evidence="2" type="ORF">J3359_11360</name>
</gene>
<keyword evidence="3" id="KW-1185">Reference proteome</keyword>